<keyword evidence="2" id="KW-1185">Reference proteome</keyword>
<dbReference type="EMBL" id="BGPR01002255">
    <property type="protein sequence ID" value="GBM70509.1"/>
    <property type="molecule type" value="Genomic_DNA"/>
</dbReference>
<dbReference type="Proteomes" id="UP000499080">
    <property type="component" value="Unassembled WGS sequence"/>
</dbReference>
<name>A0A4Y2HZZ6_ARAVE</name>
<accession>A0A4Y2HZZ6</accession>
<organism evidence="1 2">
    <name type="scientific">Araneus ventricosus</name>
    <name type="common">Orbweaver spider</name>
    <name type="synonym">Epeira ventricosa</name>
    <dbReference type="NCBI Taxonomy" id="182803"/>
    <lineage>
        <taxon>Eukaryota</taxon>
        <taxon>Metazoa</taxon>
        <taxon>Ecdysozoa</taxon>
        <taxon>Arthropoda</taxon>
        <taxon>Chelicerata</taxon>
        <taxon>Arachnida</taxon>
        <taxon>Araneae</taxon>
        <taxon>Araneomorphae</taxon>
        <taxon>Entelegynae</taxon>
        <taxon>Araneoidea</taxon>
        <taxon>Araneidae</taxon>
        <taxon>Araneus</taxon>
    </lineage>
</organism>
<evidence type="ECO:0000313" key="1">
    <source>
        <dbReference type="EMBL" id="GBM70509.1"/>
    </source>
</evidence>
<comment type="caution">
    <text evidence="1">The sequence shown here is derived from an EMBL/GenBank/DDBJ whole genome shotgun (WGS) entry which is preliminary data.</text>
</comment>
<gene>
    <name evidence="1" type="ORF">AVEN_325_1</name>
</gene>
<proteinExistence type="predicted"/>
<dbReference type="AlphaFoldDB" id="A0A4Y2HZZ6"/>
<sequence length="99" mass="11379">MFALYRHSSGHLRNLIRSSWLSSKQVLALLVGTIMVGFRSLYTDDVMYLLREVLGRGRRWLLELHPQLPTVFVGLSFRYPRIPSMTAVARLVLTASFKV</sequence>
<reference evidence="1 2" key="1">
    <citation type="journal article" date="2019" name="Sci. Rep.">
        <title>Orb-weaving spider Araneus ventricosus genome elucidates the spidroin gene catalogue.</title>
        <authorList>
            <person name="Kono N."/>
            <person name="Nakamura H."/>
            <person name="Ohtoshi R."/>
            <person name="Moran D.A.P."/>
            <person name="Shinohara A."/>
            <person name="Yoshida Y."/>
            <person name="Fujiwara M."/>
            <person name="Mori M."/>
            <person name="Tomita M."/>
            <person name="Arakawa K."/>
        </authorList>
    </citation>
    <scope>NUCLEOTIDE SEQUENCE [LARGE SCALE GENOMIC DNA]</scope>
</reference>
<evidence type="ECO:0000313" key="2">
    <source>
        <dbReference type="Proteomes" id="UP000499080"/>
    </source>
</evidence>
<protein>
    <submittedName>
        <fullName evidence="1">Uncharacterized protein</fullName>
    </submittedName>
</protein>